<evidence type="ECO:0000256" key="3">
    <source>
        <dbReference type="ARBA" id="ARBA00023125"/>
    </source>
</evidence>
<gene>
    <name evidence="7" type="ORF">LUZ63_014245</name>
</gene>
<comment type="subcellular location">
    <subcellularLocation>
        <location evidence="1">Nucleus</location>
    </subcellularLocation>
</comment>
<protein>
    <recommendedName>
        <fullName evidence="6">TF-B3 domain-containing protein</fullName>
    </recommendedName>
</protein>
<dbReference type="PROSITE" id="PS50863">
    <property type="entry name" value="B3"/>
    <property type="match status" value="2"/>
</dbReference>
<keyword evidence="3" id="KW-0238">DNA-binding</keyword>
<dbReference type="OrthoDB" id="626244at2759"/>
<keyword evidence="8" id="KW-1185">Reference proteome</keyword>
<accession>A0A9Q0HLQ7</accession>
<evidence type="ECO:0000313" key="7">
    <source>
        <dbReference type="EMBL" id="KAJ1690090.1"/>
    </source>
</evidence>
<dbReference type="EMBL" id="JAMQYH010000004">
    <property type="protein sequence ID" value="KAJ1690090.1"/>
    <property type="molecule type" value="Genomic_DNA"/>
</dbReference>
<evidence type="ECO:0000256" key="5">
    <source>
        <dbReference type="ARBA" id="ARBA00023242"/>
    </source>
</evidence>
<evidence type="ECO:0000256" key="1">
    <source>
        <dbReference type="ARBA" id="ARBA00004123"/>
    </source>
</evidence>
<dbReference type="SUPFAM" id="SSF101936">
    <property type="entry name" value="DNA-binding pseudobarrel domain"/>
    <property type="match status" value="2"/>
</dbReference>
<dbReference type="GO" id="GO:0003677">
    <property type="term" value="F:DNA binding"/>
    <property type="evidence" value="ECO:0007669"/>
    <property type="project" value="UniProtKB-KW"/>
</dbReference>
<dbReference type="InterPro" id="IPR044837">
    <property type="entry name" value="REM16-like"/>
</dbReference>
<dbReference type="Pfam" id="PF02362">
    <property type="entry name" value="B3"/>
    <property type="match status" value="2"/>
</dbReference>
<dbReference type="SMART" id="SM01019">
    <property type="entry name" value="B3"/>
    <property type="match status" value="2"/>
</dbReference>
<keyword evidence="4" id="KW-0804">Transcription</keyword>
<dbReference type="AlphaFoldDB" id="A0A9Q0HLQ7"/>
<organism evidence="7 8">
    <name type="scientific">Rhynchospora breviuscula</name>
    <dbReference type="NCBI Taxonomy" id="2022672"/>
    <lineage>
        <taxon>Eukaryota</taxon>
        <taxon>Viridiplantae</taxon>
        <taxon>Streptophyta</taxon>
        <taxon>Embryophyta</taxon>
        <taxon>Tracheophyta</taxon>
        <taxon>Spermatophyta</taxon>
        <taxon>Magnoliopsida</taxon>
        <taxon>Liliopsida</taxon>
        <taxon>Poales</taxon>
        <taxon>Cyperaceae</taxon>
        <taxon>Cyperoideae</taxon>
        <taxon>Rhynchosporeae</taxon>
        <taxon>Rhynchospora</taxon>
    </lineage>
</organism>
<reference evidence="7" key="1">
    <citation type="journal article" date="2022" name="Cell">
        <title>Repeat-based holocentromeres influence genome architecture and karyotype evolution.</title>
        <authorList>
            <person name="Hofstatter P.G."/>
            <person name="Thangavel G."/>
            <person name="Lux T."/>
            <person name="Neumann P."/>
            <person name="Vondrak T."/>
            <person name="Novak P."/>
            <person name="Zhang M."/>
            <person name="Costa L."/>
            <person name="Castellani M."/>
            <person name="Scott A."/>
            <person name="Toegelov H."/>
            <person name="Fuchs J."/>
            <person name="Mata-Sucre Y."/>
            <person name="Dias Y."/>
            <person name="Vanzela A.L.L."/>
            <person name="Huettel B."/>
            <person name="Almeida C.C.S."/>
            <person name="Simkova H."/>
            <person name="Souza G."/>
            <person name="Pedrosa-Harand A."/>
            <person name="Macas J."/>
            <person name="Mayer K.F.X."/>
            <person name="Houben A."/>
            <person name="Marques A."/>
        </authorList>
    </citation>
    <scope>NUCLEOTIDE SEQUENCE</scope>
    <source>
        <strain evidence="7">RhyBre1mFocal</strain>
    </source>
</reference>
<keyword evidence="5" id="KW-0539">Nucleus</keyword>
<dbReference type="InterPro" id="IPR003340">
    <property type="entry name" value="B3_DNA-bd"/>
</dbReference>
<evidence type="ECO:0000256" key="4">
    <source>
        <dbReference type="ARBA" id="ARBA00023163"/>
    </source>
</evidence>
<evidence type="ECO:0000256" key="2">
    <source>
        <dbReference type="ARBA" id="ARBA00023015"/>
    </source>
</evidence>
<dbReference type="Gene3D" id="2.40.330.10">
    <property type="entry name" value="DNA-binding pseudobarrel domain"/>
    <property type="match status" value="2"/>
</dbReference>
<dbReference type="CDD" id="cd10017">
    <property type="entry name" value="B3_DNA"/>
    <property type="match status" value="2"/>
</dbReference>
<sequence>MEGRNECEICKEFHKMFCCQQIHRRKPTFFKIFDDNFSSGLVLDKELLSELNGDMLSNIIHLKGPTGEAHEINIKKRTTSVLLRTGWQGFASFHKLQRGDMLLFYYEGNSSFNVLFYNKNGREKSSKRDRGEEERGQIPHCKVEISSNLDSSSEDEIERDKKQDIGISSFRHASAGRCAQKFISGRRPVTDREKQIALFRANKFQSSNACFTKTMLETSVYRTFYLVVPVEFGRKNLPRKNTTISLALPHNSRKWNVTCTYITYATNKKQPVWRFCGGWWKFVLESNLEEGDVCVFEMKAELELTVHIFRVVEEIVKLQVVNS</sequence>
<proteinExistence type="predicted"/>
<dbReference type="PANTHER" id="PTHR31391">
    <property type="entry name" value="B3 DOMAIN-CONTAINING PROTEIN OS11G0197600-RELATED"/>
    <property type="match status" value="1"/>
</dbReference>
<evidence type="ECO:0000259" key="6">
    <source>
        <dbReference type="PROSITE" id="PS50863"/>
    </source>
</evidence>
<dbReference type="InterPro" id="IPR015300">
    <property type="entry name" value="DNA-bd_pseudobarrel_sf"/>
</dbReference>
<evidence type="ECO:0000313" key="8">
    <source>
        <dbReference type="Proteomes" id="UP001151287"/>
    </source>
</evidence>
<name>A0A9Q0HLQ7_9POAL</name>
<feature type="domain" description="TF-B3" evidence="6">
    <location>
        <begin position="26"/>
        <end position="120"/>
    </location>
</feature>
<dbReference type="PANTHER" id="PTHR31391:SF157">
    <property type="entry name" value="B3 DOMAIN-CONTAINING PROTEIN REM16"/>
    <property type="match status" value="1"/>
</dbReference>
<comment type="caution">
    <text evidence="7">The sequence shown here is derived from an EMBL/GenBank/DDBJ whole genome shotgun (WGS) entry which is preliminary data.</text>
</comment>
<feature type="domain" description="TF-B3" evidence="6">
    <location>
        <begin position="211"/>
        <end position="312"/>
    </location>
</feature>
<dbReference type="GO" id="GO:0005634">
    <property type="term" value="C:nucleus"/>
    <property type="evidence" value="ECO:0007669"/>
    <property type="project" value="UniProtKB-SubCell"/>
</dbReference>
<dbReference type="Proteomes" id="UP001151287">
    <property type="component" value="Unassembled WGS sequence"/>
</dbReference>
<keyword evidence="2" id="KW-0805">Transcription regulation</keyword>